<dbReference type="OrthoDB" id="6775666at2759"/>
<dbReference type="RefSeq" id="XP_028128640.1">
    <property type="nucleotide sequence ID" value="XM_028272839.1"/>
</dbReference>
<dbReference type="KEGG" id="dvv:114324917"/>
<evidence type="ECO:0000313" key="3">
    <source>
        <dbReference type="Proteomes" id="UP001652700"/>
    </source>
</evidence>
<dbReference type="FunCoup" id="A0A6P7F5B3">
    <property type="interactions" value="76"/>
</dbReference>
<dbReference type="InterPro" id="IPR002223">
    <property type="entry name" value="Kunitz_BPTI"/>
</dbReference>
<reference evidence="4" key="1">
    <citation type="submission" date="2025-04" db="UniProtKB">
        <authorList>
            <consortium name="RefSeq"/>
        </authorList>
    </citation>
    <scope>IDENTIFICATION</scope>
    <source>
        <tissue evidence="4">Whole insect</tissue>
    </source>
</reference>
<dbReference type="InterPro" id="IPR036880">
    <property type="entry name" value="Kunitz_BPTI_sf"/>
</dbReference>
<evidence type="ECO:0000259" key="1">
    <source>
        <dbReference type="PROSITE" id="PS50279"/>
    </source>
</evidence>
<dbReference type="EnsemblMetazoa" id="XM_028272839.2">
    <property type="protein sequence ID" value="XP_028128640.1"/>
    <property type="gene ID" value="LOC114324917"/>
</dbReference>
<feature type="domain" description="BPTI/Kunitz inhibitor" evidence="1">
    <location>
        <begin position="73"/>
        <end position="127"/>
    </location>
</feature>
<dbReference type="SMART" id="SM00131">
    <property type="entry name" value="KU"/>
    <property type="match status" value="1"/>
</dbReference>
<dbReference type="Gene3D" id="4.10.410.10">
    <property type="entry name" value="Pancreatic trypsin inhibitor Kunitz domain"/>
    <property type="match status" value="1"/>
</dbReference>
<name>A0A6P7F5B3_DIAVI</name>
<reference evidence="2" key="2">
    <citation type="submission" date="2025-05" db="UniProtKB">
        <authorList>
            <consortium name="EnsemblMetazoa"/>
        </authorList>
    </citation>
    <scope>IDENTIFICATION</scope>
</reference>
<evidence type="ECO:0000313" key="4">
    <source>
        <dbReference type="RefSeq" id="XP_028128640.1"/>
    </source>
</evidence>
<dbReference type="Proteomes" id="UP001652700">
    <property type="component" value="Unplaced"/>
</dbReference>
<organism evidence="4">
    <name type="scientific">Diabrotica virgifera virgifera</name>
    <name type="common">western corn rootworm</name>
    <dbReference type="NCBI Taxonomy" id="50390"/>
    <lineage>
        <taxon>Eukaryota</taxon>
        <taxon>Metazoa</taxon>
        <taxon>Ecdysozoa</taxon>
        <taxon>Arthropoda</taxon>
        <taxon>Hexapoda</taxon>
        <taxon>Insecta</taxon>
        <taxon>Pterygota</taxon>
        <taxon>Neoptera</taxon>
        <taxon>Endopterygota</taxon>
        <taxon>Coleoptera</taxon>
        <taxon>Polyphaga</taxon>
        <taxon>Cucujiformia</taxon>
        <taxon>Chrysomeloidea</taxon>
        <taxon>Chrysomelidae</taxon>
        <taxon>Galerucinae</taxon>
        <taxon>Diabroticina</taxon>
        <taxon>Diabroticites</taxon>
        <taxon>Diabrotica</taxon>
    </lineage>
</organism>
<keyword evidence="3" id="KW-1185">Reference proteome</keyword>
<dbReference type="InParanoid" id="A0A6P7F5B3"/>
<dbReference type="AlphaFoldDB" id="A0A6P7F5B3"/>
<sequence>MQPVQGLPFGIKLISSNFTLYLNRRRKMKTAVLFFCFCLIASSQVFGEDLPEIKITYEDPVALAARPFRKEDCGLGVQQQNGLGVCRARIPVYKWSNEDKKCVQVFYGGCHATKNNFREEEECVKIAKPVCSN</sequence>
<gene>
    <name evidence="4" type="primary">LOC114324917</name>
</gene>
<proteinExistence type="predicted"/>
<dbReference type="PROSITE" id="PS50279">
    <property type="entry name" value="BPTI_KUNITZ_2"/>
    <property type="match status" value="1"/>
</dbReference>
<dbReference type="Pfam" id="PF00014">
    <property type="entry name" value="Kunitz_BPTI"/>
    <property type="match status" value="1"/>
</dbReference>
<accession>A0A6P7F5B3</accession>
<dbReference type="GO" id="GO:0004867">
    <property type="term" value="F:serine-type endopeptidase inhibitor activity"/>
    <property type="evidence" value="ECO:0007669"/>
    <property type="project" value="InterPro"/>
</dbReference>
<dbReference type="SUPFAM" id="SSF57362">
    <property type="entry name" value="BPTI-like"/>
    <property type="match status" value="1"/>
</dbReference>
<dbReference type="GeneID" id="114324917"/>
<protein>
    <submittedName>
        <fullName evidence="4">Uncharacterized protein LOC114324917 isoform X1</fullName>
    </submittedName>
</protein>
<evidence type="ECO:0000313" key="2">
    <source>
        <dbReference type="EnsemblMetazoa" id="XP_028128640.1"/>
    </source>
</evidence>